<dbReference type="STRING" id="7574.A0A1S3HX72"/>
<organism evidence="3 4">
    <name type="scientific">Lingula anatina</name>
    <name type="common">Brachiopod</name>
    <name type="synonym">Lingula unguis</name>
    <dbReference type="NCBI Taxonomy" id="7574"/>
    <lineage>
        <taxon>Eukaryota</taxon>
        <taxon>Metazoa</taxon>
        <taxon>Spiralia</taxon>
        <taxon>Lophotrochozoa</taxon>
        <taxon>Brachiopoda</taxon>
        <taxon>Linguliformea</taxon>
        <taxon>Lingulata</taxon>
        <taxon>Lingulida</taxon>
        <taxon>Linguloidea</taxon>
        <taxon>Lingulidae</taxon>
        <taxon>Lingula</taxon>
    </lineage>
</organism>
<dbReference type="GO" id="GO:0005737">
    <property type="term" value="C:cytoplasm"/>
    <property type="evidence" value="ECO:0007669"/>
    <property type="project" value="TreeGrafter"/>
</dbReference>
<dbReference type="KEGG" id="lak:106158631"/>
<feature type="region of interest" description="Disordered" evidence="1">
    <location>
        <begin position="643"/>
        <end position="724"/>
    </location>
</feature>
<dbReference type="RefSeq" id="XP_013390156.1">
    <property type="nucleotide sequence ID" value="XM_013534702.2"/>
</dbReference>
<proteinExistence type="predicted"/>
<evidence type="ECO:0000256" key="1">
    <source>
        <dbReference type="SAM" id="MobiDB-lite"/>
    </source>
</evidence>
<evidence type="ECO:0000313" key="4">
    <source>
        <dbReference type="RefSeq" id="XP_013390156.1"/>
    </source>
</evidence>
<reference evidence="4" key="1">
    <citation type="submission" date="2025-08" db="UniProtKB">
        <authorList>
            <consortium name="RefSeq"/>
        </authorList>
    </citation>
    <scope>IDENTIFICATION</scope>
    <source>
        <tissue evidence="4">Gonads</tissue>
    </source>
</reference>
<dbReference type="GO" id="GO:0005634">
    <property type="term" value="C:nucleus"/>
    <property type="evidence" value="ECO:0007669"/>
    <property type="project" value="TreeGrafter"/>
</dbReference>
<protein>
    <submittedName>
        <fullName evidence="4">Switch-associated protein 70 isoform X1</fullName>
    </submittedName>
</protein>
<dbReference type="AlphaFoldDB" id="A0A1S3HX72"/>
<dbReference type="SMART" id="SM00233">
    <property type="entry name" value="PH"/>
    <property type="match status" value="1"/>
</dbReference>
<dbReference type="OrthoDB" id="8434295at2759"/>
<feature type="region of interest" description="Disordered" evidence="1">
    <location>
        <begin position="345"/>
        <end position="370"/>
    </location>
</feature>
<dbReference type="Pfam" id="PF25530">
    <property type="entry name" value="EF-hand_SWAP70_N"/>
    <property type="match status" value="1"/>
</dbReference>
<dbReference type="Gene3D" id="2.30.29.30">
    <property type="entry name" value="Pleckstrin-homology domain (PH domain)/Phosphotyrosine-binding domain (PTB)"/>
    <property type="match status" value="1"/>
</dbReference>
<dbReference type="InterPro" id="IPR057836">
    <property type="entry name" value="EF-hand_SWAP70_N"/>
</dbReference>
<dbReference type="GeneID" id="106158631"/>
<dbReference type="Proteomes" id="UP000085678">
    <property type="component" value="Unplaced"/>
</dbReference>
<dbReference type="PROSITE" id="PS50003">
    <property type="entry name" value="PH_DOMAIN"/>
    <property type="match status" value="1"/>
</dbReference>
<dbReference type="InterPro" id="IPR011993">
    <property type="entry name" value="PH-like_dom_sf"/>
</dbReference>
<dbReference type="InterPro" id="IPR001849">
    <property type="entry name" value="PH_domain"/>
</dbReference>
<name>A0A1S3HX72_LINAN</name>
<dbReference type="FunFam" id="2.30.29.30:FF:000286">
    <property type="entry name" value="PH-protein kinase domain containing protein"/>
    <property type="match status" value="1"/>
</dbReference>
<dbReference type="OMA" id="RWLWHAF"/>
<gene>
    <name evidence="4" type="primary">LOC106158631</name>
</gene>
<dbReference type="PANTHER" id="PTHR14383:SF5">
    <property type="entry name" value="RUN DOMAIN-CONTAINING PROTEIN"/>
    <property type="match status" value="1"/>
</dbReference>
<evidence type="ECO:0000259" key="2">
    <source>
        <dbReference type="PROSITE" id="PS50003"/>
    </source>
</evidence>
<dbReference type="PANTHER" id="PTHR14383">
    <property type="entry name" value="SWAP-70 RECOMBINASE"/>
    <property type="match status" value="1"/>
</dbReference>
<accession>A0A1S3HX72</accession>
<dbReference type="InParanoid" id="A0A1S3HX72"/>
<keyword evidence="3" id="KW-1185">Reference proteome</keyword>
<dbReference type="Pfam" id="PF00169">
    <property type="entry name" value="PH"/>
    <property type="match status" value="1"/>
</dbReference>
<sequence>MAFEEKRKCIWHAFNALDEHQNDAVQVSQLKVLTHNIANTLGVQRAEQSLDMHQSSTALSFKDFLHIVQSEIFDPLLNSPNEVDYNKVDEVCWMVCSKKYLKREQAVLSDDGVYKLWRVFNFLAECDSEGVPLFPVVMDCDEVAFVFKEYTETVGETWNEKDFETISKEIPLFNYHQVLNYMESHCAKDQQTSVVSAGLQELYNQFINDVIRKGWIKIKTSSDTWEGKMGWLTKKGHMMTNWKERWFVLTPSCLKYFTNRDEVELKGEVRISSHVKVEALPDKPSHKMGQHRFHVCSETGKTYEIGAKDMKNKNRWIRAVQLAINHAPSAEKFQRTQAMARKAERDAARAKAKEDEERRRKEMEEMEKTKSELEILRKMRAESDAKLLEEASLRESEQKRLEELKKAQAEVEARLKEETALREADRKQLEELAQARAEAEERLRKETDMREEDRKKLEELVKTQAETEARLLEESALREAEQVRLHQLEDAQKQLEEMLQEEIQAKKDEEIVRSLQARLLEEEFEKREALEKLKAEQEQLLETERQKRVGLEEAQKKQEEMLNEAKVQLERLELERKAADQKMMEAAEKLKEAEKAREAAKAKVRERQKPVGLARLITPEPNPFITHRGYGAFSEAEFLPKSKRQNLLSHDPEKSDTMDGNDSSPCVSPVGPQSPQSPPALPTSPVAASQTSPPPLLSLHENGGSGPVKLAMNNHGEDEDTVEL</sequence>
<evidence type="ECO:0000313" key="3">
    <source>
        <dbReference type="Proteomes" id="UP000085678"/>
    </source>
</evidence>
<dbReference type="SUPFAM" id="SSF50729">
    <property type="entry name" value="PH domain-like"/>
    <property type="match status" value="1"/>
</dbReference>
<feature type="domain" description="PH" evidence="2">
    <location>
        <begin position="209"/>
        <end position="325"/>
    </location>
</feature>
<feature type="compositionally biased region" description="Low complexity" evidence="1">
    <location>
        <begin position="663"/>
        <end position="674"/>
    </location>
</feature>